<keyword evidence="6" id="KW-0472">Membrane</keyword>
<dbReference type="PROSITE" id="PS50011">
    <property type="entry name" value="PROTEIN_KINASE_DOM"/>
    <property type="match status" value="1"/>
</dbReference>
<evidence type="ECO:0000256" key="5">
    <source>
        <dbReference type="SAM" id="MobiDB-lite"/>
    </source>
</evidence>
<dbReference type="InterPro" id="IPR008271">
    <property type="entry name" value="Ser/Thr_kinase_AS"/>
</dbReference>
<evidence type="ECO:0000259" key="7">
    <source>
        <dbReference type="PROSITE" id="PS50011"/>
    </source>
</evidence>
<feature type="domain" description="Protein kinase" evidence="7">
    <location>
        <begin position="22"/>
        <end position="294"/>
    </location>
</feature>
<dbReference type="PROSITE" id="PS00107">
    <property type="entry name" value="PROTEIN_KINASE_ATP"/>
    <property type="match status" value="1"/>
</dbReference>
<evidence type="ECO:0000313" key="8">
    <source>
        <dbReference type="EMBL" id="KKN83119.1"/>
    </source>
</evidence>
<evidence type="ECO:0000256" key="2">
    <source>
        <dbReference type="ARBA" id="ARBA00022741"/>
    </source>
</evidence>
<keyword evidence="3" id="KW-0418">Kinase</keyword>
<dbReference type="InterPro" id="IPR011009">
    <property type="entry name" value="Kinase-like_dom_sf"/>
</dbReference>
<feature type="transmembrane region" description="Helical" evidence="6">
    <location>
        <begin position="354"/>
        <end position="373"/>
    </location>
</feature>
<dbReference type="GO" id="GO:0004674">
    <property type="term" value="F:protein serine/threonine kinase activity"/>
    <property type="evidence" value="ECO:0007669"/>
    <property type="project" value="TreeGrafter"/>
</dbReference>
<dbReference type="EMBL" id="LAZR01000190">
    <property type="protein sequence ID" value="KKN83119.1"/>
    <property type="molecule type" value="Genomic_DNA"/>
</dbReference>
<gene>
    <name evidence="8" type="ORF">LCGC14_0302330</name>
</gene>
<dbReference type="InterPro" id="IPR017441">
    <property type="entry name" value="Protein_kinase_ATP_BS"/>
</dbReference>
<evidence type="ECO:0000256" key="1">
    <source>
        <dbReference type="ARBA" id="ARBA00022679"/>
    </source>
</evidence>
<accession>A0A0F9TUU4</accession>
<keyword evidence="1" id="KW-0808">Transferase</keyword>
<evidence type="ECO:0000256" key="4">
    <source>
        <dbReference type="ARBA" id="ARBA00022840"/>
    </source>
</evidence>
<dbReference type="InterPro" id="IPR000719">
    <property type="entry name" value="Prot_kinase_dom"/>
</dbReference>
<evidence type="ECO:0000256" key="6">
    <source>
        <dbReference type="SAM" id="Phobius"/>
    </source>
</evidence>
<dbReference type="GO" id="GO:0005524">
    <property type="term" value="F:ATP binding"/>
    <property type="evidence" value="ECO:0007669"/>
    <property type="project" value="UniProtKB-KW"/>
</dbReference>
<dbReference type="PANTHER" id="PTHR43289:SF6">
    <property type="entry name" value="SERINE_THREONINE-PROTEIN KINASE NEKL-3"/>
    <property type="match status" value="1"/>
</dbReference>
<name>A0A0F9TUU4_9ZZZZ</name>
<dbReference type="InterPro" id="IPR011990">
    <property type="entry name" value="TPR-like_helical_dom_sf"/>
</dbReference>
<dbReference type="Gene3D" id="3.30.200.20">
    <property type="entry name" value="Phosphorylase Kinase, domain 1"/>
    <property type="match status" value="1"/>
</dbReference>
<feature type="region of interest" description="Disordered" evidence="5">
    <location>
        <begin position="300"/>
        <end position="338"/>
    </location>
</feature>
<evidence type="ECO:0000256" key="3">
    <source>
        <dbReference type="ARBA" id="ARBA00022777"/>
    </source>
</evidence>
<protein>
    <recommendedName>
        <fullName evidence="7">Protein kinase domain-containing protein</fullName>
    </recommendedName>
</protein>
<organism evidence="8">
    <name type="scientific">marine sediment metagenome</name>
    <dbReference type="NCBI Taxonomy" id="412755"/>
    <lineage>
        <taxon>unclassified sequences</taxon>
        <taxon>metagenomes</taxon>
        <taxon>ecological metagenomes</taxon>
    </lineage>
</organism>
<keyword evidence="2" id="KW-0547">Nucleotide-binding</keyword>
<dbReference type="AlphaFoldDB" id="A0A0F9TUU4"/>
<keyword evidence="4" id="KW-0067">ATP-binding</keyword>
<dbReference type="Pfam" id="PF00069">
    <property type="entry name" value="Pkinase"/>
    <property type="match status" value="1"/>
</dbReference>
<proteinExistence type="predicted"/>
<comment type="caution">
    <text evidence="8">The sequence shown here is derived from an EMBL/GenBank/DDBJ whole genome shotgun (WGS) entry which is preliminary data.</text>
</comment>
<dbReference type="CDD" id="cd14014">
    <property type="entry name" value="STKc_PknB_like"/>
    <property type="match status" value="1"/>
</dbReference>
<dbReference type="SMART" id="SM00220">
    <property type="entry name" value="S_TKc"/>
    <property type="match status" value="1"/>
</dbReference>
<keyword evidence="6" id="KW-0812">Transmembrane</keyword>
<sequence>MANDDSKQSGVGLPSGTKIGKYEVREKLGVGGMSVVYKCYDAMLDRFVAAKQISPHLAENRQFLEHFRKEAQILARLGSEQAAIVTIHDLVEDERGLFIVMEYVEGPTLEQVLASPRAPMAARPTVQLLWRLAGGMAAVHGAGIIHRDLKPGNILLAEGLRPKITDFGVAASLSGQTSMLLGTTKYMAPELFSGGEVDGRTDMYSLGLIIYELLLGREAFDEIFSDVVRDPRIATVRWMKWHGNDAVAAPALHEANPSIPKELSDIVAKMMAKNPDARYENMAALGRAIKNDLAGVALPGDVQISKPPRPAPLEAEEDAAPDEKESPPAAPAPPVEQLPTAAIPKRSLSHRTRIILAAAVGVLIIAVATVAIVKNKLKIREAHKSAMVLYQEGADAYKEQDYLTAAKRFEEVQEKFSGGVLAQQASVKAPMARAHLAIEAGQWSEAVKLEDLATERVRNLQKATENRRLLEWTRTIVGDISGIRRYRMNVNEFEAALAEATELADQKLYRQAIQVLKSKVPREGFSAERASRLEKLLKAIQRKEFETSYGDLAETASAAAEGGEEAKALSTYQRMLDLLSSDLAYAVSPERRQELRDQLKTQRDRLLGTRELREVYDEIAKAQAEGKAQAELTARRKLEKIRPSNENQQRILLLRAGIEYDVAMNDLDQGRKAKARERLVGILLIKDDYEPALKALGKLNSDATRQRNINDALKAYDRSQWDIALKLYATLLKEKHDSGLQAKANTCEFKLALANVDQQRDKALAAKDKMALRRLLGDYERISEIDPSWIASDITPRVDEIDRVLQRWDLIEQADVLAAKKRWAAAKAALVRARSVSDSNDEVKEIEQTIRVVEYNQFVTMGRAAMDRGDLQGANAFLRRAKERMDTPEVIGLLNEVAKLIAEQEAR</sequence>
<keyword evidence="6" id="KW-1133">Transmembrane helix</keyword>
<dbReference type="Gene3D" id="1.10.510.10">
    <property type="entry name" value="Transferase(Phosphotransferase) domain 1"/>
    <property type="match status" value="1"/>
</dbReference>
<reference evidence="8" key="1">
    <citation type="journal article" date="2015" name="Nature">
        <title>Complex archaea that bridge the gap between prokaryotes and eukaryotes.</title>
        <authorList>
            <person name="Spang A."/>
            <person name="Saw J.H."/>
            <person name="Jorgensen S.L."/>
            <person name="Zaremba-Niedzwiedzka K."/>
            <person name="Martijn J."/>
            <person name="Lind A.E."/>
            <person name="van Eijk R."/>
            <person name="Schleper C."/>
            <person name="Guy L."/>
            <person name="Ettema T.J."/>
        </authorList>
    </citation>
    <scope>NUCLEOTIDE SEQUENCE</scope>
</reference>
<dbReference type="SUPFAM" id="SSF56112">
    <property type="entry name" value="Protein kinase-like (PK-like)"/>
    <property type="match status" value="1"/>
</dbReference>
<dbReference type="PANTHER" id="PTHR43289">
    <property type="entry name" value="MITOGEN-ACTIVATED PROTEIN KINASE KINASE KINASE 20-RELATED"/>
    <property type="match status" value="1"/>
</dbReference>
<dbReference type="PROSITE" id="PS00108">
    <property type="entry name" value="PROTEIN_KINASE_ST"/>
    <property type="match status" value="1"/>
</dbReference>
<dbReference type="Gene3D" id="1.25.40.10">
    <property type="entry name" value="Tetratricopeptide repeat domain"/>
    <property type="match status" value="1"/>
</dbReference>